<evidence type="ECO:0000256" key="1">
    <source>
        <dbReference type="SAM" id="MobiDB-lite"/>
    </source>
</evidence>
<dbReference type="AlphaFoldDB" id="A0A895XQY1"/>
<dbReference type="KEGG" id="nav:JQS30_02275"/>
<feature type="domain" description="Glycosyltransferase 2-like" evidence="2">
    <location>
        <begin position="45"/>
        <end position="171"/>
    </location>
</feature>
<dbReference type="Gene3D" id="3.90.550.10">
    <property type="entry name" value="Spore Coat Polysaccharide Biosynthesis Protein SpsA, Chain A"/>
    <property type="match status" value="1"/>
</dbReference>
<dbReference type="InterPro" id="IPR001173">
    <property type="entry name" value="Glyco_trans_2-like"/>
</dbReference>
<organism evidence="3 4">
    <name type="scientific">Natronoglycomyces albus</name>
    <dbReference type="NCBI Taxonomy" id="2811108"/>
    <lineage>
        <taxon>Bacteria</taxon>
        <taxon>Bacillati</taxon>
        <taxon>Actinomycetota</taxon>
        <taxon>Actinomycetes</taxon>
        <taxon>Glycomycetales</taxon>
        <taxon>Glycomycetaceae</taxon>
        <taxon>Natronoglycomyces</taxon>
    </lineage>
</organism>
<keyword evidence="4" id="KW-1185">Reference proteome</keyword>
<dbReference type="Proteomes" id="UP000662939">
    <property type="component" value="Chromosome"/>
</dbReference>
<proteinExistence type="predicted"/>
<evidence type="ECO:0000259" key="2">
    <source>
        <dbReference type="Pfam" id="PF00535"/>
    </source>
</evidence>
<dbReference type="PANTHER" id="PTHR43685:SF3">
    <property type="entry name" value="SLR2126 PROTEIN"/>
    <property type="match status" value="1"/>
</dbReference>
<reference evidence="3" key="1">
    <citation type="submission" date="2021-02" db="EMBL/GenBank/DDBJ databases">
        <title>Natronoglycomyces albus gen. nov., sp. nov, a haloalkaliphilic actinobacterium from a soda solonchak soil.</title>
        <authorList>
            <person name="Sorokin D.Y."/>
            <person name="Khijniak T.V."/>
            <person name="Zakharycheva A.P."/>
            <person name="Boueva O.V."/>
            <person name="Ariskina E.V."/>
            <person name="Hahnke R.L."/>
            <person name="Bunk B."/>
            <person name="Sproer C."/>
            <person name="Schumann P."/>
            <person name="Evtushenko L.I."/>
            <person name="Kublanov I.V."/>
        </authorList>
    </citation>
    <scope>NUCLEOTIDE SEQUENCE</scope>
    <source>
        <strain evidence="3">DSM 106290</strain>
    </source>
</reference>
<name>A0A895XQY1_9ACTN</name>
<dbReference type="CDD" id="cd00761">
    <property type="entry name" value="Glyco_tranf_GTA_type"/>
    <property type="match status" value="1"/>
</dbReference>
<feature type="region of interest" description="Disordered" evidence="1">
    <location>
        <begin position="1"/>
        <end position="27"/>
    </location>
</feature>
<dbReference type="InterPro" id="IPR029044">
    <property type="entry name" value="Nucleotide-diphossugar_trans"/>
</dbReference>
<dbReference type="InterPro" id="IPR050834">
    <property type="entry name" value="Glycosyltransf_2"/>
</dbReference>
<gene>
    <name evidence="3" type="ORF">JQS30_02275</name>
</gene>
<protein>
    <submittedName>
        <fullName evidence="3">Glycosyltransferase</fullName>
    </submittedName>
</protein>
<dbReference type="SUPFAM" id="SSF53448">
    <property type="entry name" value="Nucleotide-diphospho-sugar transferases"/>
    <property type="match status" value="1"/>
</dbReference>
<evidence type="ECO:0000313" key="4">
    <source>
        <dbReference type="Proteomes" id="UP000662939"/>
    </source>
</evidence>
<dbReference type="PANTHER" id="PTHR43685">
    <property type="entry name" value="GLYCOSYLTRANSFERASE"/>
    <property type="match status" value="1"/>
</dbReference>
<dbReference type="Pfam" id="PF00535">
    <property type="entry name" value="Glycos_transf_2"/>
    <property type="match status" value="1"/>
</dbReference>
<evidence type="ECO:0000313" key="3">
    <source>
        <dbReference type="EMBL" id="QSB05779.1"/>
    </source>
</evidence>
<accession>A0A895XQY1</accession>
<dbReference type="RefSeq" id="WP_213171791.1">
    <property type="nucleotide sequence ID" value="NZ_CP070496.1"/>
</dbReference>
<dbReference type="EMBL" id="CP070496">
    <property type="protein sequence ID" value="QSB05779.1"/>
    <property type="molecule type" value="Genomic_DNA"/>
</dbReference>
<sequence>MNDTIMAEPAPPGPTATAGPPRLRRNDYRPLRPALRWDRAQLSVSVIVPAHGNQDRLEVILAALSAQSYPRELLEVIVVDDGSDPPLRIPAHSQLNARVITPQSGRWSSAEATNCGVAASEADVVMRLDSDMLAFGQHVASHMRWHHVCDYLLVLGHKRFVDYEPGQLSPHVVRQMVAAGRAGELFEGGDPHWIAAIIDRTDGLATENHRAFRVTTGATWSMRRSLFEAAGGFDSTMLLGSDTEFGYRASQAGAVFVPDDAPTGDDFSRDASAWHLGRTQINGRGEEAKRYRKPFLANRVPELDPKRPRAARGWATPLVEVAIEVTDIEATERTANGLLAGSTPDVRLHLIAPQWPAPPTGRHDPLDHPHLVSTLLREMFRGDARVRFATSFAPQALTPYRLWVPAGLIAPRHVLRDVIGEFNRRQLGVATIDTDAGPMRLERAAAVARARHLLPRGGDEELDQVVAQVWGVDAFSFPLAGSGADSASALAGRAGVGAAKRAVRRLLWWR</sequence>